<dbReference type="AlphaFoldDB" id="A0A9N9QTT3"/>
<protein>
    <submittedName>
        <fullName evidence="1">Uncharacterized protein</fullName>
    </submittedName>
</protein>
<reference evidence="1" key="2">
    <citation type="submission" date="2022-10" db="EMBL/GenBank/DDBJ databases">
        <authorList>
            <consortium name="ENA_rothamsted_submissions"/>
            <consortium name="culmorum"/>
            <person name="King R."/>
        </authorList>
    </citation>
    <scope>NUCLEOTIDE SEQUENCE</scope>
</reference>
<name>A0A9N9QTT3_9NEOP</name>
<accession>A0A9N9QTT3</accession>
<dbReference type="Proteomes" id="UP001153714">
    <property type="component" value="Chromosome 10"/>
</dbReference>
<reference evidence="1" key="1">
    <citation type="submission" date="2021-12" db="EMBL/GenBank/DDBJ databases">
        <authorList>
            <person name="King R."/>
        </authorList>
    </citation>
    <scope>NUCLEOTIDE SEQUENCE</scope>
</reference>
<dbReference type="OrthoDB" id="437at2759"/>
<gene>
    <name evidence="1" type="ORF">DIATSA_LOCUS1333</name>
</gene>
<dbReference type="EMBL" id="OU893341">
    <property type="protein sequence ID" value="CAG9783140.1"/>
    <property type="molecule type" value="Genomic_DNA"/>
</dbReference>
<keyword evidence="2" id="KW-1185">Reference proteome</keyword>
<sequence length="111" mass="12550">MPSGLKNLKIIRMLLRPRSTLAPEISEVFQPTLSRKKEMLIELIKEKIELTRKSKIAKKLQTAKGFYTLEMAPPSSQNEMQINHLDNKGLPYMTGVALNSLLGKDRDSISP</sequence>
<organism evidence="1 2">
    <name type="scientific">Diatraea saccharalis</name>
    <name type="common">sugarcane borer</name>
    <dbReference type="NCBI Taxonomy" id="40085"/>
    <lineage>
        <taxon>Eukaryota</taxon>
        <taxon>Metazoa</taxon>
        <taxon>Ecdysozoa</taxon>
        <taxon>Arthropoda</taxon>
        <taxon>Hexapoda</taxon>
        <taxon>Insecta</taxon>
        <taxon>Pterygota</taxon>
        <taxon>Neoptera</taxon>
        <taxon>Endopterygota</taxon>
        <taxon>Lepidoptera</taxon>
        <taxon>Glossata</taxon>
        <taxon>Ditrysia</taxon>
        <taxon>Pyraloidea</taxon>
        <taxon>Crambidae</taxon>
        <taxon>Crambinae</taxon>
        <taxon>Diatraea</taxon>
    </lineage>
</organism>
<proteinExistence type="predicted"/>
<evidence type="ECO:0000313" key="2">
    <source>
        <dbReference type="Proteomes" id="UP001153714"/>
    </source>
</evidence>
<evidence type="ECO:0000313" key="1">
    <source>
        <dbReference type="EMBL" id="CAG9783140.1"/>
    </source>
</evidence>